<gene>
    <name evidence="3" type="ORF">MNBD_GAMMA15-583</name>
</gene>
<dbReference type="Gene3D" id="1.10.101.10">
    <property type="entry name" value="PGBD-like superfamily/PGBD"/>
    <property type="match status" value="1"/>
</dbReference>
<dbReference type="InterPro" id="IPR049945">
    <property type="entry name" value="AAA_22"/>
</dbReference>
<evidence type="ECO:0000259" key="2">
    <source>
        <dbReference type="SMART" id="SM00382"/>
    </source>
</evidence>
<dbReference type="Pfam" id="PF01471">
    <property type="entry name" value="PG_binding_1"/>
    <property type="match status" value="1"/>
</dbReference>
<name>A0A3B0YP76_9ZZZZ</name>
<feature type="domain" description="AAA+ ATPase" evidence="2">
    <location>
        <begin position="42"/>
        <end position="196"/>
    </location>
</feature>
<dbReference type="InterPro" id="IPR036366">
    <property type="entry name" value="PGBDSf"/>
</dbReference>
<keyword evidence="1" id="KW-0472">Membrane</keyword>
<dbReference type="SUPFAM" id="SSF47090">
    <property type="entry name" value="PGBD-like"/>
    <property type="match status" value="1"/>
</dbReference>
<dbReference type="InterPro" id="IPR052026">
    <property type="entry name" value="ExeA_AAA_ATPase_DNA-bind"/>
</dbReference>
<dbReference type="InterPro" id="IPR002477">
    <property type="entry name" value="Peptidoglycan-bd-like"/>
</dbReference>
<keyword evidence="1" id="KW-0812">Transmembrane</keyword>
<organism evidence="3">
    <name type="scientific">hydrothermal vent metagenome</name>
    <dbReference type="NCBI Taxonomy" id="652676"/>
    <lineage>
        <taxon>unclassified sequences</taxon>
        <taxon>metagenomes</taxon>
        <taxon>ecological metagenomes</taxon>
    </lineage>
</organism>
<dbReference type="InterPro" id="IPR027417">
    <property type="entry name" value="P-loop_NTPase"/>
</dbReference>
<evidence type="ECO:0000313" key="3">
    <source>
        <dbReference type="EMBL" id="VAW78510.1"/>
    </source>
</evidence>
<sequence>MYEQHFGLTERPFSIAPDPRFLYMSQQHREALAHLLYGVGEGGGFVQLTGEVGTGKTTICRCLLEQVPDHVDVALILNPRVSAMELLASLCDELGIAYARDTHSIKLLTDVLNAHLLETHARGRRTVLIIDEAQNLDADALEQVRLLTNLETTREKLLQIVLIGQPELRSLLAREDLRQLSQRITARYHLEPIQRTETAAYIRHRLQVCGARDSVFNETAIDLVQKLSGGVPRLINVMCDRAMLGAYVEGKRIVDATIVTRAAREVLPEEGLDAPPRQWWRWLAAVVVLVFVGAFVAGYWRAPVTDVAMADDSTVTSTAPAKSVVTALPESVATPVKAVTESLAEDVAPDVLPEGAGTRLERHLDSSGSDAAARAWSGLFGLWGVQSNAVSDAQACAAAPAAGLRCLQGGGSRTVLQYYDRPSVLLLIGAGGRKVPVLLREFRGNHAILQIGGQQLEVPTETMERHWFGEYRLLWKTPPAGSTVLRPGDRSTDVQWLREKLKQATGLASIAPDPLLFDEGLKTLVQGFQRSRELSADGVVGARTFIHLNNLSRQPTVPRLGAVTVQ</sequence>
<dbReference type="SUPFAM" id="SSF52540">
    <property type="entry name" value="P-loop containing nucleoside triphosphate hydrolases"/>
    <property type="match status" value="1"/>
</dbReference>
<dbReference type="Gene3D" id="3.40.50.300">
    <property type="entry name" value="P-loop containing nucleotide triphosphate hydrolases"/>
    <property type="match status" value="1"/>
</dbReference>
<protein>
    <submittedName>
        <fullName evidence="3">General secretion pathway protein A</fullName>
    </submittedName>
</protein>
<dbReference type="PANTHER" id="PTHR35894">
    <property type="entry name" value="GENERAL SECRETION PATHWAY PROTEIN A-RELATED"/>
    <property type="match status" value="1"/>
</dbReference>
<dbReference type="CDD" id="cd00009">
    <property type="entry name" value="AAA"/>
    <property type="match status" value="1"/>
</dbReference>
<dbReference type="GO" id="GO:0016887">
    <property type="term" value="F:ATP hydrolysis activity"/>
    <property type="evidence" value="ECO:0007669"/>
    <property type="project" value="InterPro"/>
</dbReference>
<evidence type="ECO:0000256" key="1">
    <source>
        <dbReference type="SAM" id="Phobius"/>
    </source>
</evidence>
<dbReference type="PANTHER" id="PTHR35894:SF1">
    <property type="entry name" value="PHOSPHORIBULOKINASE _ URIDINE KINASE FAMILY"/>
    <property type="match status" value="1"/>
</dbReference>
<dbReference type="AlphaFoldDB" id="A0A3B0YP76"/>
<dbReference type="InterPro" id="IPR003593">
    <property type="entry name" value="AAA+_ATPase"/>
</dbReference>
<dbReference type="Gene3D" id="3.90.70.10">
    <property type="entry name" value="Cysteine proteinases"/>
    <property type="match status" value="1"/>
</dbReference>
<dbReference type="EMBL" id="UOFN01000096">
    <property type="protein sequence ID" value="VAW78510.1"/>
    <property type="molecule type" value="Genomic_DNA"/>
</dbReference>
<feature type="transmembrane region" description="Helical" evidence="1">
    <location>
        <begin position="279"/>
        <end position="300"/>
    </location>
</feature>
<reference evidence="3" key="1">
    <citation type="submission" date="2018-06" db="EMBL/GenBank/DDBJ databases">
        <authorList>
            <person name="Zhirakovskaya E."/>
        </authorList>
    </citation>
    <scope>NUCLEOTIDE SEQUENCE</scope>
</reference>
<dbReference type="Pfam" id="PF13401">
    <property type="entry name" value="AAA_22"/>
    <property type="match status" value="1"/>
</dbReference>
<proteinExistence type="predicted"/>
<accession>A0A3B0YP76</accession>
<dbReference type="SMART" id="SM00382">
    <property type="entry name" value="AAA"/>
    <property type="match status" value="1"/>
</dbReference>
<dbReference type="InterPro" id="IPR036365">
    <property type="entry name" value="PGBD-like_sf"/>
</dbReference>
<keyword evidence="1" id="KW-1133">Transmembrane helix</keyword>